<keyword evidence="1" id="KW-0723">Serine/threonine-protein kinase</keyword>
<feature type="compositionally biased region" description="Basic and acidic residues" evidence="7">
    <location>
        <begin position="440"/>
        <end position="450"/>
    </location>
</feature>
<reference evidence="9" key="1">
    <citation type="submission" date="2021-04" db="EMBL/GenBank/DDBJ databases">
        <title>novel species isolated from subtropical streams in China.</title>
        <authorList>
            <person name="Lu H."/>
        </authorList>
    </citation>
    <scope>NUCLEOTIDE SEQUENCE</scope>
    <source>
        <strain evidence="9">FT137W</strain>
    </source>
</reference>
<evidence type="ECO:0000313" key="9">
    <source>
        <dbReference type="EMBL" id="MBR7800384.1"/>
    </source>
</evidence>
<dbReference type="InterPro" id="IPR008271">
    <property type="entry name" value="Ser/Thr_kinase_AS"/>
</dbReference>
<evidence type="ECO:0000256" key="2">
    <source>
        <dbReference type="ARBA" id="ARBA00022679"/>
    </source>
</evidence>
<evidence type="ECO:0000256" key="4">
    <source>
        <dbReference type="ARBA" id="ARBA00022777"/>
    </source>
</evidence>
<feature type="compositionally biased region" description="Polar residues" evidence="7">
    <location>
        <begin position="453"/>
        <end position="466"/>
    </location>
</feature>
<gene>
    <name evidence="9" type="ORF">KDM90_10305</name>
</gene>
<evidence type="ECO:0000256" key="7">
    <source>
        <dbReference type="SAM" id="MobiDB-lite"/>
    </source>
</evidence>
<evidence type="ECO:0000256" key="5">
    <source>
        <dbReference type="ARBA" id="ARBA00022840"/>
    </source>
</evidence>
<dbReference type="GO" id="GO:0004712">
    <property type="term" value="F:protein serine/threonine/tyrosine kinase activity"/>
    <property type="evidence" value="ECO:0007669"/>
    <property type="project" value="TreeGrafter"/>
</dbReference>
<dbReference type="InterPro" id="IPR011009">
    <property type="entry name" value="Kinase-like_dom_sf"/>
</dbReference>
<comment type="caution">
    <text evidence="9">The sequence shown here is derived from an EMBL/GenBank/DDBJ whole genome shotgun (WGS) entry which is preliminary data.</text>
</comment>
<dbReference type="RefSeq" id="WP_212675523.1">
    <property type="nucleotide sequence ID" value="NZ_JAGSPJ010000004.1"/>
</dbReference>
<dbReference type="GO" id="GO:0034501">
    <property type="term" value="P:protein localization to kinetochore"/>
    <property type="evidence" value="ECO:0007669"/>
    <property type="project" value="TreeGrafter"/>
</dbReference>
<evidence type="ECO:0000256" key="1">
    <source>
        <dbReference type="ARBA" id="ARBA00022527"/>
    </source>
</evidence>
<organism evidence="9 10">
    <name type="scientific">Undibacterium fentianense</name>
    <dbReference type="NCBI Taxonomy" id="2828728"/>
    <lineage>
        <taxon>Bacteria</taxon>
        <taxon>Pseudomonadati</taxon>
        <taxon>Pseudomonadota</taxon>
        <taxon>Betaproteobacteria</taxon>
        <taxon>Burkholderiales</taxon>
        <taxon>Oxalobacteraceae</taxon>
        <taxon>Undibacterium</taxon>
    </lineage>
</organism>
<keyword evidence="4 9" id="KW-0418">Kinase</keyword>
<dbReference type="PROSITE" id="PS00108">
    <property type="entry name" value="PROTEIN_KINASE_ST"/>
    <property type="match status" value="1"/>
</dbReference>
<dbReference type="GO" id="GO:0005524">
    <property type="term" value="F:ATP binding"/>
    <property type="evidence" value="ECO:0007669"/>
    <property type="project" value="UniProtKB-UniRule"/>
</dbReference>
<dbReference type="PROSITE" id="PS00107">
    <property type="entry name" value="PROTEIN_KINASE_ATP"/>
    <property type="match status" value="1"/>
</dbReference>
<sequence length="490" mass="55173">MQKPLHRIRELRELLTEGMLTEQEFEQRKNAILDHEFGVHGRLGGGFMQQQSPDGTDLGMVVGQELGAQSKRYQLERLLGQGGMGQVWQVTDLATKAALGRSETLALKILPSQWTQSSVHTRLLIEEATLVRKLAHEHIVRVFDWGRDPATNSYFILMEYLDGEDLDHYLLKQGPCNWEQVYRILLPIAQALDYAWKKHGLVHRDLKPSNLLLTKQGEIKLLDFGISARLRSQTNPGLASTDWGHPRSPHAGTAGYRAPEADIVVGSIHRLSTTEQIDEVDGAMMQEQRQSNQPSLDVYAMAVMIYQMLEGRLPFGEYRQKEQFARAPTALNAAQWQVLQQGFALQASQRPASTLDLLQALAQAQTRVNDSTQRPTPSSSVSKQHVEANLVGKAVSIPVSIDHAAMQRAEQRRQRKMLEQERRQQASVALLALMEKQQRLRASEMQERRAKTAQPNQQVNASESVQVSTVSWEEAQRYLAALSRNDNAAN</sequence>
<dbReference type="GO" id="GO:0000776">
    <property type="term" value="C:kinetochore"/>
    <property type="evidence" value="ECO:0007669"/>
    <property type="project" value="TreeGrafter"/>
</dbReference>
<keyword evidence="5 6" id="KW-0067">ATP-binding</keyword>
<keyword evidence="2" id="KW-0808">Transferase</keyword>
<feature type="domain" description="Protein kinase" evidence="8">
    <location>
        <begin position="73"/>
        <end position="388"/>
    </location>
</feature>
<evidence type="ECO:0000256" key="3">
    <source>
        <dbReference type="ARBA" id="ARBA00022741"/>
    </source>
</evidence>
<dbReference type="GO" id="GO:0007059">
    <property type="term" value="P:chromosome segregation"/>
    <property type="evidence" value="ECO:0007669"/>
    <property type="project" value="TreeGrafter"/>
</dbReference>
<dbReference type="SUPFAM" id="SSF56112">
    <property type="entry name" value="Protein kinase-like (PK-like)"/>
    <property type="match status" value="1"/>
</dbReference>
<keyword evidence="3 6" id="KW-0547">Nucleotide-binding</keyword>
<dbReference type="Gene3D" id="1.10.510.10">
    <property type="entry name" value="Transferase(Phosphotransferase) domain 1"/>
    <property type="match status" value="1"/>
</dbReference>
<dbReference type="GO" id="GO:0004674">
    <property type="term" value="F:protein serine/threonine kinase activity"/>
    <property type="evidence" value="ECO:0007669"/>
    <property type="project" value="UniProtKB-KW"/>
</dbReference>
<dbReference type="SMART" id="SM00220">
    <property type="entry name" value="S_TKc"/>
    <property type="match status" value="1"/>
</dbReference>
<name>A0A941E4E0_9BURK</name>
<dbReference type="InterPro" id="IPR017441">
    <property type="entry name" value="Protein_kinase_ATP_BS"/>
</dbReference>
<dbReference type="Pfam" id="PF00069">
    <property type="entry name" value="Pkinase"/>
    <property type="match status" value="1"/>
</dbReference>
<protein>
    <submittedName>
        <fullName evidence="9">Protein kinase</fullName>
    </submittedName>
</protein>
<keyword evidence="10" id="KW-1185">Reference proteome</keyword>
<dbReference type="PANTHER" id="PTHR22974:SF21">
    <property type="entry name" value="DUAL SPECIFICITY PROTEIN KINASE TTK"/>
    <property type="match status" value="1"/>
</dbReference>
<dbReference type="AlphaFoldDB" id="A0A941E4E0"/>
<dbReference type="EMBL" id="JAGSPJ010000004">
    <property type="protein sequence ID" value="MBR7800384.1"/>
    <property type="molecule type" value="Genomic_DNA"/>
</dbReference>
<dbReference type="Proteomes" id="UP000678545">
    <property type="component" value="Unassembled WGS sequence"/>
</dbReference>
<proteinExistence type="predicted"/>
<dbReference type="InterPro" id="IPR000719">
    <property type="entry name" value="Prot_kinase_dom"/>
</dbReference>
<feature type="region of interest" description="Disordered" evidence="7">
    <location>
        <begin position="440"/>
        <end position="466"/>
    </location>
</feature>
<evidence type="ECO:0000256" key="6">
    <source>
        <dbReference type="PROSITE-ProRule" id="PRU10141"/>
    </source>
</evidence>
<dbReference type="CDD" id="cd14014">
    <property type="entry name" value="STKc_PknB_like"/>
    <property type="match status" value="1"/>
</dbReference>
<accession>A0A941E4E0</accession>
<feature type="binding site" evidence="6">
    <location>
        <position position="108"/>
    </location>
    <ligand>
        <name>ATP</name>
        <dbReference type="ChEBI" id="CHEBI:30616"/>
    </ligand>
</feature>
<evidence type="ECO:0000313" key="10">
    <source>
        <dbReference type="Proteomes" id="UP000678545"/>
    </source>
</evidence>
<evidence type="ECO:0000259" key="8">
    <source>
        <dbReference type="PROSITE" id="PS50011"/>
    </source>
</evidence>
<dbReference type="PROSITE" id="PS50011">
    <property type="entry name" value="PROTEIN_KINASE_DOM"/>
    <property type="match status" value="1"/>
</dbReference>
<dbReference type="PANTHER" id="PTHR22974">
    <property type="entry name" value="MIXED LINEAGE PROTEIN KINASE"/>
    <property type="match status" value="1"/>
</dbReference>